<accession>A0ABX1KXN3</accession>
<name>A0ABX1KXN3_9LACO</name>
<evidence type="ECO:0000313" key="2">
    <source>
        <dbReference type="Proteomes" id="UP000763447"/>
    </source>
</evidence>
<comment type="caution">
    <text evidence="1">The sequence shown here is derived from an EMBL/GenBank/DDBJ whole genome shotgun (WGS) entry which is preliminary data.</text>
</comment>
<keyword evidence="2" id="KW-1185">Reference proteome</keyword>
<reference evidence="1 2" key="1">
    <citation type="submission" date="2020-04" db="EMBL/GenBank/DDBJ databases">
        <title>A novel species of genus Lactobacillus that was isolated from fermented food Zha-chili.</title>
        <authorList>
            <person name="Zhang Z."/>
        </authorList>
    </citation>
    <scope>NUCLEOTIDE SEQUENCE [LARGE SCALE GENOMIC DNA]</scope>
    <source>
        <strain evidence="2">HBUAS51383</strain>
    </source>
</reference>
<dbReference type="EMBL" id="JAAXLJ010000004">
    <property type="protein sequence ID" value="NLR17874.1"/>
    <property type="molecule type" value="Genomic_DNA"/>
</dbReference>
<dbReference type="Proteomes" id="UP000763447">
    <property type="component" value="Unassembled WGS sequence"/>
</dbReference>
<dbReference type="RefSeq" id="WP_168924499.1">
    <property type="nucleotide sequence ID" value="NZ_JAAXLJ010000004.1"/>
</dbReference>
<protein>
    <submittedName>
        <fullName evidence="1">Uncharacterized protein</fullName>
    </submittedName>
</protein>
<organism evidence="1 2">
    <name type="scientific">Secundilactobacillus angelensis</name>
    <dbReference type="NCBI Taxonomy" id="2722706"/>
    <lineage>
        <taxon>Bacteria</taxon>
        <taxon>Bacillati</taxon>
        <taxon>Bacillota</taxon>
        <taxon>Bacilli</taxon>
        <taxon>Lactobacillales</taxon>
        <taxon>Lactobacillaceae</taxon>
        <taxon>Secundilactobacillus</taxon>
    </lineage>
</organism>
<gene>
    <name evidence="1" type="ORF">HC026_02940</name>
</gene>
<proteinExistence type="predicted"/>
<sequence>MKLTTAENYLLLTERIAKKPMLRSRFTSQAYFVLAVYLDLFAAHVLKIASGHVTFDKTVRLPDYLSIFVSQLTEALSEDDQLKNALKPVTSWDIANQIYDGIGAELLEDRQVERVVFQNNLKPHIIYVPTASARSAAGSWLANTLTTQTPALNLCVILNQMSALKWVVPDENNRESLLSVVRQQSAFNEIQLITETAADVITEKRFWLDSWLS</sequence>
<evidence type="ECO:0000313" key="1">
    <source>
        <dbReference type="EMBL" id="NLR17874.1"/>
    </source>
</evidence>